<protein>
    <submittedName>
        <fullName evidence="2">KAP family P-loop domain-containing protein</fullName>
    </submittedName>
</protein>
<accession>A0A1H8SZ77</accession>
<dbReference type="Gene3D" id="3.40.50.300">
    <property type="entry name" value="P-loop containing nucleotide triphosphate hydrolases"/>
    <property type="match status" value="1"/>
</dbReference>
<dbReference type="SUPFAM" id="SSF52540">
    <property type="entry name" value="P-loop containing nucleoside triphosphate hydrolases"/>
    <property type="match status" value="1"/>
</dbReference>
<dbReference type="InterPro" id="IPR011646">
    <property type="entry name" value="KAP_P-loop"/>
</dbReference>
<dbReference type="AlphaFoldDB" id="A0A1H8SZ77"/>
<keyword evidence="3" id="KW-1185">Reference proteome</keyword>
<gene>
    <name evidence="2" type="ORF">SAMN05192574_11429</name>
</gene>
<feature type="domain" description="KAP NTPase" evidence="1">
    <location>
        <begin position="50"/>
        <end position="321"/>
    </location>
</feature>
<dbReference type="STRING" id="551995.SAMN05192574_11429"/>
<dbReference type="PANTHER" id="PTHR22674">
    <property type="entry name" value="NTPASE, KAP FAMILY P-LOOP DOMAIN-CONTAINING 1"/>
    <property type="match status" value="1"/>
</dbReference>
<dbReference type="InterPro" id="IPR052754">
    <property type="entry name" value="NTPase_KAP_P-loop"/>
</dbReference>
<dbReference type="Proteomes" id="UP000198942">
    <property type="component" value="Unassembled WGS sequence"/>
</dbReference>
<name>A0A1H8SZ77_9SPHI</name>
<dbReference type="PANTHER" id="PTHR22674:SF6">
    <property type="entry name" value="NTPASE KAP FAMILY P-LOOP DOMAIN-CONTAINING PROTEIN 1"/>
    <property type="match status" value="1"/>
</dbReference>
<evidence type="ECO:0000259" key="1">
    <source>
        <dbReference type="Pfam" id="PF07693"/>
    </source>
</evidence>
<reference evidence="3" key="1">
    <citation type="submission" date="2016-10" db="EMBL/GenBank/DDBJ databases">
        <authorList>
            <person name="Varghese N."/>
            <person name="Submissions S."/>
        </authorList>
    </citation>
    <scope>NUCLEOTIDE SEQUENCE [LARGE SCALE GENOMIC DNA]</scope>
    <source>
        <strain evidence="3">Gh-48</strain>
    </source>
</reference>
<sequence length="734" mass="85731">MVAFALSLTLPVSFFLQRKTSILNPVPSIQGFIEDNAVVSEEDDHFKRKATAVEIARLIRLTNNQKSFAIGILGEYGSGKTSFMNLINLELDSKEALKISFDPWSAGNPENLRKEFFDLMARNIAEVDRKISSLIYSYGRKLASFNDYSLSALNWLNFFSNQGSAQSSGEFQQIDKMLRRLDRKIVITIDDLDRLYPAEILEVLKLIRNTGSFPNVFYLVGYDRSYIQEALKKQNEAGGLDYLDKIFQLEIPLPKREEDDLLITLQQHLRRMISSEHYAVFENVMIPNGFRSRYEKAYSSVLRQGRDVVRFVNGFKIIYELIGSEVDFQCLLILELIKFRFPSIYDLIYTQSDLFLYESPVRSTHEQYYSPRMIKQKSSDKMPDDLSVFKTHIEQFNWLNPEDVSLLDGLFMTLFKGRTYSRPEAKNSISYPLYFEIYFRYRLSHSDLSDKDFKAASTSGNMQAYMAYCANHNLHKELMIRLMQEDISKDRYRFEEVIRWIFSFGRTYVAKEGCYKFDYESLVDKIYNYHDMITGQLYKNDSRSYPDFIKHLFSTGIPPFLFENELIYHLKKKGDRFVVPLNELINHQLSYFTRMAESSHGLSKETNLLFWGARKHFMEPASGGGYHERWCFEPLLVAKMKAYLVSKDPKEFIKSSINFDIRDRSKTSIVRQVLDMFDQPSELRELIAANPSLDDTVKVEYLELFDKLSAKDFKEYVDIEFSTDLKWVDNGGVE</sequence>
<proteinExistence type="predicted"/>
<organism evidence="2 3">
    <name type="scientific">Mucilaginibacter gossypiicola</name>
    <dbReference type="NCBI Taxonomy" id="551995"/>
    <lineage>
        <taxon>Bacteria</taxon>
        <taxon>Pseudomonadati</taxon>
        <taxon>Bacteroidota</taxon>
        <taxon>Sphingobacteriia</taxon>
        <taxon>Sphingobacteriales</taxon>
        <taxon>Sphingobacteriaceae</taxon>
        <taxon>Mucilaginibacter</taxon>
    </lineage>
</organism>
<evidence type="ECO:0000313" key="2">
    <source>
        <dbReference type="EMBL" id="SEO84011.1"/>
    </source>
</evidence>
<dbReference type="Pfam" id="PF07693">
    <property type="entry name" value="KAP_NTPase"/>
    <property type="match status" value="1"/>
</dbReference>
<evidence type="ECO:0000313" key="3">
    <source>
        <dbReference type="Proteomes" id="UP000198942"/>
    </source>
</evidence>
<dbReference type="InterPro" id="IPR027417">
    <property type="entry name" value="P-loop_NTPase"/>
</dbReference>
<dbReference type="EMBL" id="FOCL01000014">
    <property type="protein sequence ID" value="SEO84011.1"/>
    <property type="molecule type" value="Genomic_DNA"/>
</dbReference>